<name>R8BB30_PHAM7</name>
<evidence type="ECO:0000313" key="3">
    <source>
        <dbReference type="Proteomes" id="UP000014074"/>
    </source>
</evidence>
<dbReference type="HOGENOM" id="CLU_006356_0_0_1"/>
<dbReference type="AlphaFoldDB" id="R8BB30"/>
<dbReference type="EMBL" id="KB933334">
    <property type="protein sequence ID" value="EON96487.1"/>
    <property type="molecule type" value="Genomic_DNA"/>
</dbReference>
<dbReference type="OrthoDB" id="160645at2759"/>
<accession>R8BB30</accession>
<dbReference type="eggNOG" id="ENOG502SHMP">
    <property type="taxonomic scope" value="Eukaryota"/>
</dbReference>
<feature type="compositionally biased region" description="Polar residues" evidence="1">
    <location>
        <begin position="441"/>
        <end position="469"/>
    </location>
</feature>
<dbReference type="GeneID" id="19328840"/>
<feature type="region of interest" description="Disordered" evidence="1">
    <location>
        <begin position="412"/>
        <end position="540"/>
    </location>
</feature>
<reference evidence="3" key="1">
    <citation type="journal article" date="2013" name="Genome Announc.">
        <title>Draft genome sequence of the ascomycete Phaeoacremonium aleophilum strain UCR-PA7, a causal agent of the esca disease complex in grapevines.</title>
        <authorList>
            <person name="Blanco-Ulate B."/>
            <person name="Rolshausen P."/>
            <person name="Cantu D."/>
        </authorList>
    </citation>
    <scope>NUCLEOTIDE SEQUENCE [LARGE SCALE GENOMIC DNA]</scope>
    <source>
        <strain evidence="3">UCR-PA7</strain>
    </source>
</reference>
<dbReference type="Proteomes" id="UP000014074">
    <property type="component" value="Unassembled WGS sequence"/>
</dbReference>
<sequence>MGQRTATTQTPVVLLLPNQIVFLPQTPRLEEYGDIPDPEADPDFGDMMDWSERRRRSLALSRRNNLNKRWPCLTCAIKAVGNFIAHPVDTLVALKDEIQQATSISGSVNKDLTFKVPDPANVEASRLQDPNAKQVTSPWGDSILLKSFGTQPESEGGDSKKRDEKEKALSGYMNVFCVGCGVSGHASVAGRASWTPLGGFIEGQVEMRADVQFVFKLGIDAQMTYSKEFNNNLLRLGLPGLTYGVVTIGPWVEVGSTVKLDAEAKGRLLAGAEMGLQNAHVLIDFINPSKSTKDGWEPYFKPVFEADGELMLSASLGLPFGLKCGLQVASFSKSVGLVDEPSIKGIAQVAASIGLASSGGFVAGFKDSNDCTGISTQISWRNKLYVDVLGLTQLSLLDTDDKPLAQGCIALPGLPSPLPSKSTDATTSAPTPTGIEESDSESSQTPTVGDDSQPSETESPNVEPTTTPSNDDESDPISGTDSDISADDNSDAPTDQDGSGDGDDSGAVPEDVSSEDSSHDVVKRHSLVSRGTNSTNSTVRDITSKVKSNITTLSYETTSLPDHPYNDTAGYEYNLLTVPDGSIIFISCGNGAIYAVSPDGPDNPSCTPNWETYNDVIVADGADRIMHYYSHTMEAVGVSRLRVSNQQSVPEKGTIVAFIADDSDEDTSEDGGYFAALDPDMNVFYPVLCTYSDGNPARMFLAADPEKGPEILQSEDLEYSITGGKVDKCYTMPLLMGQWADDSEGYTSYNDSPSDDDDLDYDWDGYDWDQE</sequence>
<feature type="compositionally biased region" description="Polar residues" evidence="1">
    <location>
        <begin position="529"/>
        <end position="540"/>
    </location>
</feature>
<feature type="compositionally biased region" description="Low complexity" evidence="1">
    <location>
        <begin position="419"/>
        <end position="433"/>
    </location>
</feature>
<proteinExistence type="predicted"/>
<feature type="compositionally biased region" description="Acidic residues" evidence="1">
    <location>
        <begin position="753"/>
        <end position="771"/>
    </location>
</feature>
<dbReference type="RefSeq" id="XP_007918733.1">
    <property type="nucleotide sequence ID" value="XM_007920542.1"/>
</dbReference>
<evidence type="ECO:0000313" key="2">
    <source>
        <dbReference type="EMBL" id="EON96487.1"/>
    </source>
</evidence>
<evidence type="ECO:0000256" key="1">
    <source>
        <dbReference type="SAM" id="MobiDB-lite"/>
    </source>
</evidence>
<gene>
    <name evidence="2" type="ORF">UCRPA7_8026</name>
</gene>
<protein>
    <submittedName>
        <fullName evidence="2">Uncharacterized protein</fullName>
    </submittedName>
</protein>
<keyword evidence="3" id="KW-1185">Reference proteome</keyword>
<organism evidence="2 3">
    <name type="scientific">Phaeoacremonium minimum (strain UCR-PA7)</name>
    <name type="common">Esca disease fungus</name>
    <name type="synonym">Togninia minima</name>
    <dbReference type="NCBI Taxonomy" id="1286976"/>
    <lineage>
        <taxon>Eukaryota</taxon>
        <taxon>Fungi</taxon>
        <taxon>Dikarya</taxon>
        <taxon>Ascomycota</taxon>
        <taxon>Pezizomycotina</taxon>
        <taxon>Sordariomycetes</taxon>
        <taxon>Sordariomycetidae</taxon>
        <taxon>Togniniales</taxon>
        <taxon>Togniniaceae</taxon>
        <taxon>Phaeoacremonium</taxon>
    </lineage>
</organism>
<dbReference type="KEGG" id="tmn:UCRPA7_8026"/>
<feature type="region of interest" description="Disordered" evidence="1">
    <location>
        <begin position="743"/>
        <end position="771"/>
    </location>
</feature>